<reference evidence="1 2" key="1">
    <citation type="submission" date="2024-05" db="EMBL/GenBank/DDBJ databases">
        <title>A draft genome resource for the thread blight pathogen Marasmius tenuissimus strain MS-2.</title>
        <authorList>
            <person name="Yulfo-Soto G.E."/>
            <person name="Baruah I.K."/>
            <person name="Amoako-Attah I."/>
            <person name="Bukari Y."/>
            <person name="Meinhardt L.W."/>
            <person name="Bailey B.A."/>
            <person name="Cohen S.P."/>
        </authorList>
    </citation>
    <scope>NUCLEOTIDE SEQUENCE [LARGE SCALE GENOMIC DNA]</scope>
    <source>
        <strain evidence="1 2">MS-2</strain>
    </source>
</reference>
<dbReference type="Proteomes" id="UP001437256">
    <property type="component" value="Unassembled WGS sequence"/>
</dbReference>
<proteinExistence type="predicted"/>
<evidence type="ECO:0008006" key="3">
    <source>
        <dbReference type="Google" id="ProtNLM"/>
    </source>
</evidence>
<accession>A0ABR2ZZK7</accession>
<comment type="caution">
    <text evidence="1">The sequence shown here is derived from an EMBL/GenBank/DDBJ whole genome shotgun (WGS) entry which is preliminary data.</text>
</comment>
<evidence type="ECO:0000313" key="2">
    <source>
        <dbReference type="Proteomes" id="UP001437256"/>
    </source>
</evidence>
<sequence length="552" mass="63343">MKQKSRLVCEERECLPIPHECLTTHPQFVQSTYVPTDVDVSLLRNLLDKDQTVIQQNDQLITVLEERISTLRKKTSTLEGNLTLYRSALSACRRVPVEIWQLIFTFLCFSYNRHSLVIDQCELTGRMIYEMPTIALTHVCRKWRAIISGSPVLWSSISVELDLVGRDFREPLALHLKNSKGCGLNLLIQRKAGRRERWQFWRYGADLWEILCPHLQRCAILALQGDGYEALPTDRTVNLWHVRKLTLGATSRPIDKENWLWRAMGNVPHLTASKLFHAHQLALLPHSQLTGLAIHAFDAKDYHTGFPVNLLQDLARCKNMHSLYLKCSFHDHDGRNTLSPVQPQIKVILSRLTGMTIHDYTEGELDPLQSFFFSSITYAFPIFLPLETMSLRLHHMPNLDPSRYAVLSLLESLSGSLVEFKLTVTTRLKANGANGDYLDPFLVAILSKLNERSSEHEFTFLPKLKNLKLRLEGITVDAQTVELALDMLNNRGLHSYPLREFSLIRYTRQCDSGRPQQTVIPFELSYVSAREVKELEESFGPINIIIAEEIYK</sequence>
<name>A0ABR2ZZK7_9AGAR</name>
<protein>
    <recommendedName>
        <fullName evidence="3">F-box domain-containing protein</fullName>
    </recommendedName>
</protein>
<gene>
    <name evidence="1" type="ORF">AAF712_005830</name>
</gene>
<organism evidence="1 2">
    <name type="scientific">Marasmius tenuissimus</name>
    <dbReference type="NCBI Taxonomy" id="585030"/>
    <lineage>
        <taxon>Eukaryota</taxon>
        <taxon>Fungi</taxon>
        <taxon>Dikarya</taxon>
        <taxon>Basidiomycota</taxon>
        <taxon>Agaricomycotina</taxon>
        <taxon>Agaricomycetes</taxon>
        <taxon>Agaricomycetidae</taxon>
        <taxon>Agaricales</taxon>
        <taxon>Marasmiineae</taxon>
        <taxon>Marasmiaceae</taxon>
        <taxon>Marasmius</taxon>
    </lineage>
</organism>
<evidence type="ECO:0000313" key="1">
    <source>
        <dbReference type="EMBL" id="KAL0067046.1"/>
    </source>
</evidence>
<dbReference type="EMBL" id="JBBXMP010000029">
    <property type="protein sequence ID" value="KAL0067046.1"/>
    <property type="molecule type" value="Genomic_DNA"/>
</dbReference>
<keyword evidence="2" id="KW-1185">Reference proteome</keyword>